<gene>
    <name evidence="1" type="ordered locus">DP1835</name>
</gene>
<dbReference type="AlphaFoldDB" id="Q6AM61"/>
<evidence type="ECO:0000313" key="2">
    <source>
        <dbReference type="Proteomes" id="UP000000602"/>
    </source>
</evidence>
<name>Q6AM61_DESPS</name>
<proteinExistence type="predicted"/>
<dbReference type="KEGG" id="dps:DP1835"/>
<dbReference type="HOGENOM" id="CLU_2394956_0_0_7"/>
<accession>Q6AM61</accession>
<evidence type="ECO:0000313" key="1">
    <source>
        <dbReference type="EMBL" id="CAG36564.1"/>
    </source>
</evidence>
<sequence length="93" mass="10356">MDSRTLRLVSSPPMRISYCFWTRKTISTASRESRPRGESGPMSWASLGKSSGASITLQASIISSFRFLSNSALFSISFLKNGPSQRWHNINLL</sequence>
<organism evidence="1 2">
    <name type="scientific">Desulfotalea psychrophila (strain LSv54 / DSM 12343)</name>
    <dbReference type="NCBI Taxonomy" id="177439"/>
    <lineage>
        <taxon>Bacteria</taxon>
        <taxon>Pseudomonadati</taxon>
        <taxon>Thermodesulfobacteriota</taxon>
        <taxon>Desulfobulbia</taxon>
        <taxon>Desulfobulbales</taxon>
        <taxon>Desulfocapsaceae</taxon>
        <taxon>Desulfotalea</taxon>
    </lineage>
</organism>
<dbReference type="Proteomes" id="UP000000602">
    <property type="component" value="Chromosome"/>
</dbReference>
<protein>
    <submittedName>
        <fullName evidence="1">Uncharacterized protein</fullName>
    </submittedName>
</protein>
<keyword evidence="2" id="KW-1185">Reference proteome</keyword>
<reference evidence="2" key="1">
    <citation type="journal article" date="2004" name="Environ. Microbiol.">
        <title>The genome of Desulfotalea psychrophila, a sulfate-reducing bacterium from permanently cold Arctic sediments.</title>
        <authorList>
            <person name="Rabus R."/>
            <person name="Ruepp A."/>
            <person name="Frickey T."/>
            <person name="Rattei T."/>
            <person name="Fartmann B."/>
            <person name="Stark M."/>
            <person name="Bauer M."/>
            <person name="Zibat A."/>
            <person name="Lombardot T."/>
            <person name="Becker I."/>
            <person name="Amann J."/>
            <person name="Gellner K."/>
            <person name="Teeling H."/>
            <person name="Leuschner W.D."/>
            <person name="Gloeckner F.-O."/>
            <person name="Lupas A.N."/>
            <person name="Amann R."/>
            <person name="Klenk H.-P."/>
        </authorList>
    </citation>
    <scope>NUCLEOTIDE SEQUENCE [LARGE SCALE GENOMIC DNA]</scope>
    <source>
        <strain evidence="2">DSM 12343 / LSv54</strain>
    </source>
</reference>
<dbReference type="EMBL" id="CR522870">
    <property type="protein sequence ID" value="CAG36564.1"/>
    <property type="molecule type" value="Genomic_DNA"/>
</dbReference>